<evidence type="ECO:0000256" key="4">
    <source>
        <dbReference type="SAM" id="Coils"/>
    </source>
</evidence>
<keyword evidence="4" id="KW-0175">Coiled coil</keyword>
<protein>
    <recommendedName>
        <fullName evidence="5">HTH merR-type domain-containing protein</fullName>
    </recommendedName>
</protein>
<evidence type="ECO:0000313" key="7">
    <source>
        <dbReference type="Proteomes" id="UP000006620"/>
    </source>
</evidence>
<dbReference type="InterPro" id="IPR000551">
    <property type="entry name" value="MerR-type_HTH_dom"/>
</dbReference>
<gene>
    <name evidence="6" type="ordered locus">KNP414_06999</name>
</gene>
<sequence>MKIGELSRLTGASTRSIRHYEKKKILPAVRLGNDYREFDESAVERIRIIQLYLGLGLTVEQIENILRGENSGPEEYEFCEEMLELYRQKADRIQEQIRDLQTVKVRLDRQIKAMLDKKRARERAALSEGAEQTAPV</sequence>
<evidence type="ECO:0000256" key="1">
    <source>
        <dbReference type="ARBA" id="ARBA00023015"/>
    </source>
</evidence>
<dbReference type="PANTHER" id="PTHR30204:SF94">
    <property type="entry name" value="HEAVY METAL-DEPENDENT TRANSCRIPTIONAL REGULATOR HI_0293-RELATED"/>
    <property type="match status" value="1"/>
</dbReference>
<name>F8FIQ7_PAEMK</name>
<dbReference type="HOGENOM" id="CLU_060077_4_3_9"/>
<dbReference type="GO" id="GO:0003700">
    <property type="term" value="F:DNA-binding transcription factor activity"/>
    <property type="evidence" value="ECO:0007669"/>
    <property type="project" value="InterPro"/>
</dbReference>
<dbReference type="KEGG" id="pms:KNP414_06999"/>
<reference evidence="6 7" key="2">
    <citation type="journal article" date="2013" name="Genome Announc.">
        <title>Genome Sequence of Growth-Improving Paenibacillus mucilaginosus Strain KNP414.</title>
        <authorList>
            <person name="Lu J.J."/>
            <person name="Wang J.F."/>
            <person name="Hu X.F."/>
        </authorList>
    </citation>
    <scope>NUCLEOTIDE SEQUENCE [LARGE SCALE GENOMIC DNA]</scope>
    <source>
        <strain evidence="6 7">KNP414</strain>
    </source>
</reference>
<dbReference type="RefSeq" id="WP_013920653.1">
    <property type="nucleotide sequence ID" value="NC_015690.1"/>
</dbReference>
<dbReference type="PATRIC" id="fig|1036673.3.peg.6530"/>
<keyword evidence="3" id="KW-0804">Transcription</keyword>
<evidence type="ECO:0000313" key="6">
    <source>
        <dbReference type="EMBL" id="AEI45511.1"/>
    </source>
</evidence>
<dbReference type="PANTHER" id="PTHR30204">
    <property type="entry name" value="REDOX-CYCLING DRUG-SENSING TRANSCRIPTIONAL ACTIVATOR SOXR"/>
    <property type="match status" value="1"/>
</dbReference>
<feature type="coiled-coil region" evidence="4">
    <location>
        <begin position="76"/>
        <end position="110"/>
    </location>
</feature>
<accession>F8FIQ7</accession>
<dbReference type="PROSITE" id="PS50937">
    <property type="entry name" value="HTH_MERR_2"/>
    <property type="match status" value="1"/>
</dbReference>
<evidence type="ECO:0000256" key="3">
    <source>
        <dbReference type="ARBA" id="ARBA00023163"/>
    </source>
</evidence>
<dbReference type="Proteomes" id="UP000006620">
    <property type="component" value="Chromosome"/>
</dbReference>
<dbReference type="AlphaFoldDB" id="F8FIQ7"/>
<evidence type="ECO:0000256" key="2">
    <source>
        <dbReference type="ARBA" id="ARBA00023125"/>
    </source>
</evidence>
<dbReference type="Pfam" id="PF13411">
    <property type="entry name" value="MerR_1"/>
    <property type="match status" value="1"/>
</dbReference>
<organism evidence="6 7">
    <name type="scientific">Paenibacillus mucilaginosus (strain KNP414)</name>
    <dbReference type="NCBI Taxonomy" id="1036673"/>
    <lineage>
        <taxon>Bacteria</taxon>
        <taxon>Bacillati</taxon>
        <taxon>Bacillota</taxon>
        <taxon>Bacilli</taxon>
        <taxon>Bacillales</taxon>
        <taxon>Paenibacillaceae</taxon>
        <taxon>Paenibacillus</taxon>
    </lineage>
</organism>
<reference evidence="7" key="1">
    <citation type="submission" date="2011-06" db="EMBL/GenBank/DDBJ databases">
        <title>Complete genome sequence of Paenibacillus mucilaginosus KNP414.</title>
        <authorList>
            <person name="Wang J."/>
            <person name="Hu S."/>
            <person name="Hu X."/>
            <person name="Zhang B."/>
            <person name="Dong D."/>
            <person name="Zhang S."/>
            <person name="Zhao K."/>
            <person name="Wu D."/>
        </authorList>
    </citation>
    <scope>NUCLEOTIDE SEQUENCE [LARGE SCALE GENOMIC DNA]</scope>
    <source>
        <strain evidence="7">KNP414</strain>
    </source>
</reference>
<keyword evidence="1" id="KW-0805">Transcription regulation</keyword>
<evidence type="ECO:0000259" key="5">
    <source>
        <dbReference type="PROSITE" id="PS50937"/>
    </source>
</evidence>
<feature type="domain" description="HTH merR-type" evidence="5">
    <location>
        <begin position="1"/>
        <end position="68"/>
    </location>
</feature>
<dbReference type="EMBL" id="CP002869">
    <property type="protein sequence ID" value="AEI45511.1"/>
    <property type="molecule type" value="Genomic_DNA"/>
</dbReference>
<keyword evidence="2" id="KW-0238">DNA-binding</keyword>
<dbReference type="SUPFAM" id="SSF46955">
    <property type="entry name" value="Putative DNA-binding domain"/>
    <property type="match status" value="1"/>
</dbReference>
<dbReference type="InterPro" id="IPR047057">
    <property type="entry name" value="MerR_fam"/>
</dbReference>
<dbReference type="SMART" id="SM00422">
    <property type="entry name" value="HTH_MERR"/>
    <property type="match status" value="1"/>
</dbReference>
<proteinExistence type="predicted"/>
<dbReference type="Gene3D" id="1.10.1660.10">
    <property type="match status" value="1"/>
</dbReference>
<dbReference type="InterPro" id="IPR009061">
    <property type="entry name" value="DNA-bd_dom_put_sf"/>
</dbReference>
<dbReference type="GO" id="GO:0003677">
    <property type="term" value="F:DNA binding"/>
    <property type="evidence" value="ECO:0007669"/>
    <property type="project" value="UniProtKB-KW"/>
</dbReference>
<dbReference type="PRINTS" id="PR00040">
    <property type="entry name" value="HTHMERR"/>
</dbReference>